<reference evidence="1" key="1">
    <citation type="submission" date="2003-05" db="EMBL/GenBank/DDBJ databases">
        <authorList>
            <person name="Buell R."/>
        </authorList>
    </citation>
    <scope>NUCLEOTIDE SEQUENCE</scope>
</reference>
<dbReference type="EMBL" id="AC145386">
    <property type="protein sequence ID" value="AAR01705.1"/>
    <property type="molecule type" value="Genomic_DNA"/>
</dbReference>
<evidence type="ECO:0000313" key="2">
    <source>
        <dbReference type="EMBL" id="AAR01705.1"/>
    </source>
</evidence>
<accession>B9F915</accession>
<dbReference type="Proteomes" id="UP000007752">
    <property type="component" value="Chromosome 3"/>
</dbReference>
<reference evidence="2" key="4">
    <citation type="submission" date="2006-01" db="EMBL/GenBank/DDBJ databases">
        <title>Oryza sativa chromosome 3 BAC OSJNBb0028K20 genomic sequence.</title>
        <authorList>
            <person name="Buell C.R."/>
            <person name="Yuan Q."/>
            <person name="Ouyang S."/>
            <person name="Liu J."/>
            <person name="Gansberger K."/>
            <person name="Jones K.M."/>
            <person name="Overton II L.L."/>
            <person name="Tsitrin T."/>
            <person name="Kim M.M."/>
            <person name="Bera J.J."/>
            <person name="Jin S.S."/>
            <person name="Fadrosh D.W."/>
            <person name="Tallon L.J."/>
            <person name="Koo H."/>
            <person name="Zismann V."/>
            <person name="Hsiao J."/>
            <person name="Blunt S."/>
            <person name="Vanaken S.S."/>
            <person name="Riedmuller S.B."/>
            <person name="Utterback T.T."/>
            <person name="Feldblyum T.V."/>
            <person name="Yang Q.Q."/>
            <person name="Haas B.J."/>
            <person name="Suh B.B."/>
            <person name="Peterson J.J."/>
            <person name="Quackenbush J."/>
            <person name="White O."/>
            <person name="Salzberg S.L."/>
            <person name="Fraser C.M."/>
        </authorList>
    </citation>
    <scope>NUCLEOTIDE SEQUENCE</scope>
</reference>
<dbReference type="EMBL" id="AC137992">
    <property type="protein sequence ID" value="AAP44634.1"/>
    <property type="molecule type" value="Genomic_DNA"/>
</dbReference>
<protein>
    <submittedName>
        <fullName evidence="2">Expressed protein</fullName>
    </submittedName>
</protein>
<name>B9F915_ORYSJ</name>
<dbReference type="Proteomes" id="UP000000763">
    <property type="component" value="Chromosome 3"/>
</dbReference>
<proteinExistence type="predicted"/>
<gene>
    <name evidence="1" type="primary">OSJNBb0056B16.22</name>
    <name evidence="2" type="synonym">OSJNBb0028K20.9</name>
    <name evidence="3" type="ORF">OsJ_11282</name>
</gene>
<organism evidence="1 4">
    <name type="scientific">Oryza sativa subsp. japonica</name>
    <name type="common">Rice</name>
    <dbReference type="NCBI Taxonomy" id="39947"/>
    <lineage>
        <taxon>Eukaryota</taxon>
        <taxon>Viridiplantae</taxon>
        <taxon>Streptophyta</taxon>
        <taxon>Embryophyta</taxon>
        <taxon>Tracheophyta</taxon>
        <taxon>Spermatophyta</taxon>
        <taxon>Magnoliopsida</taxon>
        <taxon>Liliopsida</taxon>
        <taxon>Poales</taxon>
        <taxon>Poaceae</taxon>
        <taxon>BOP clade</taxon>
        <taxon>Oryzoideae</taxon>
        <taxon>Oryzeae</taxon>
        <taxon>Oryzinae</taxon>
        <taxon>Oryza</taxon>
        <taxon>Oryza sativa</taxon>
    </lineage>
</organism>
<dbReference type="EMBL" id="CM000140">
    <property type="protein sequence ID" value="EEE59263.1"/>
    <property type="molecule type" value="Genomic_DNA"/>
</dbReference>
<evidence type="ECO:0000313" key="3">
    <source>
        <dbReference type="EMBL" id="EEE59263.1"/>
    </source>
</evidence>
<sequence length="48" mass="4886">MPPPQEQGNATAFSLSRAVLPINAVSPAPPVAVQAAATSAGYYLCLMI</sequence>
<evidence type="ECO:0000313" key="1">
    <source>
        <dbReference type="EMBL" id="AAP44634.1"/>
    </source>
</evidence>
<reference evidence="1" key="5">
    <citation type="submission" date="2006-01" db="EMBL/GenBank/DDBJ databases">
        <title>Oryza sativa chromosome 3 BAC OSJNBb0056B16 genomic sequence.</title>
        <authorList>
            <person name="Buell C.R."/>
            <person name="Yuan Q."/>
            <person name="Ouyang S."/>
            <person name="Liu J."/>
            <person name="Gansberger K."/>
            <person name="Jones K.M."/>
            <person name="Overton II L.L."/>
            <person name="Tsitrin T."/>
            <person name="Kim M.M."/>
            <person name="Bera J.J."/>
            <person name="Jin S.S."/>
            <person name="Fadrosh D.W."/>
            <person name="Tallon L.J."/>
            <person name="Koo H."/>
            <person name="Zismann V."/>
            <person name="Hsiao J."/>
            <person name="Blunt S."/>
            <person name="Vanaken S.S."/>
            <person name="Riedmuller S.B."/>
            <person name="Utterback T.T."/>
            <person name="Feldblyum T.V."/>
            <person name="Yang Q.Q."/>
            <person name="Haas B.J."/>
            <person name="Suh B.B."/>
            <person name="Peterson J.J."/>
            <person name="Quackenbush J."/>
            <person name="White O."/>
            <person name="Salzberg S.L."/>
            <person name="Fraser C.M."/>
        </authorList>
    </citation>
    <scope>NUCLEOTIDE SEQUENCE</scope>
</reference>
<reference evidence="4" key="2">
    <citation type="journal article" date="2005" name="Nature">
        <title>The map-based sequence of the rice genome.</title>
        <authorList>
            <consortium name="International rice genome sequencing project (IRGSP)"/>
            <person name="Matsumoto T."/>
            <person name="Wu J."/>
            <person name="Kanamori H."/>
            <person name="Katayose Y."/>
            <person name="Fujisawa M."/>
            <person name="Namiki N."/>
            <person name="Mizuno H."/>
            <person name="Yamamoto K."/>
            <person name="Antonio B.A."/>
            <person name="Baba T."/>
            <person name="Sakata K."/>
            <person name="Nagamura Y."/>
            <person name="Aoki H."/>
            <person name="Arikawa K."/>
            <person name="Arita K."/>
            <person name="Bito T."/>
            <person name="Chiden Y."/>
            <person name="Fujitsuka N."/>
            <person name="Fukunaka R."/>
            <person name="Hamada M."/>
            <person name="Harada C."/>
            <person name="Hayashi A."/>
            <person name="Hijishita S."/>
            <person name="Honda M."/>
            <person name="Hosokawa S."/>
            <person name="Ichikawa Y."/>
            <person name="Idonuma A."/>
            <person name="Iijima M."/>
            <person name="Ikeda M."/>
            <person name="Ikeno M."/>
            <person name="Ito K."/>
            <person name="Ito S."/>
            <person name="Ito T."/>
            <person name="Ito Y."/>
            <person name="Ito Y."/>
            <person name="Iwabuchi A."/>
            <person name="Kamiya K."/>
            <person name="Karasawa W."/>
            <person name="Kurita K."/>
            <person name="Katagiri S."/>
            <person name="Kikuta A."/>
            <person name="Kobayashi H."/>
            <person name="Kobayashi N."/>
            <person name="Machita K."/>
            <person name="Maehara T."/>
            <person name="Masukawa M."/>
            <person name="Mizubayashi T."/>
            <person name="Mukai Y."/>
            <person name="Nagasaki H."/>
            <person name="Nagata Y."/>
            <person name="Naito S."/>
            <person name="Nakashima M."/>
            <person name="Nakama Y."/>
            <person name="Nakamichi Y."/>
            <person name="Nakamura M."/>
            <person name="Meguro A."/>
            <person name="Negishi M."/>
            <person name="Ohta I."/>
            <person name="Ohta T."/>
            <person name="Okamoto M."/>
            <person name="Ono N."/>
            <person name="Saji S."/>
            <person name="Sakaguchi M."/>
            <person name="Sakai K."/>
            <person name="Shibata M."/>
            <person name="Shimokawa T."/>
            <person name="Song J."/>
            <person name="Takazaki Y."/>
            <person name="Terasawa K."/>
            <person name="Tsugane M."/>
            <person name="Tsuji K."/>
            <person name="Ueda S."/>
            <person name="Waki K."/>
            <person name="Yamagata H."/>
            <person name="Yamamoto M."/>
            <person name="Yamamoto S."/>
            <person name="Yamane H."/>
            <person name="Yoshiki S."/>
            <person name="Yoshihara R."/>
            <person name="Yukawa K."/>
            <person name="Zhong H."/>
            <person name="Yano M."/>
            <person name="Yuan Q."/>
            <person name="Ouyang S."/>
            <person name="Liu J."/>
            <person name="Jones K.M."/>
            <person name="Gansberger K."/>
            <person name="Moffat K."/>
            <person name="Hill J."/>
            <person name="Bera J."/>
            <person name="Fadrosh D."/>
            <person name="Jin S."/>
            <person name="Johri S."/>
            <person name="Kim M."/>
            <person name="Overton L."/>
            <person name="Reardon M."/>
            <person name="Tsitrin T."/>
            <person name="Vuong H."/>
            <person name="Weaver B."/>
            <person name="Ciecko A."/>
            <person name="Tallon L."/>
            <person name="Jackson J."/>
            <person name="Pai G."/>
            <person name="Aken S.V."/>
            <person name="Utterback T."/>
            <person name="Reidmuller S."/>
            <person name="Feldblyum T."/>
            <person name="Hsiao J."/>
            <person name="Zismann V."/>
            <person name="Iobst S."/>
            <person name="de Vazeille A.R."/>
            <person name="Buell C.R."/>
            <person name="Ying K."/>
            <person name="Li Y."/>
            <person name="Lu T."/>
            <person name="Huang Y."/>
            <person name="Zhao Q."/>
            <person name="Feng Q."/>
            <person name="Zhang L."/>
            <person name="Zhu J."/>
            <person name="Weng Q."/>
            <person name="Mu J."/>
            <person name="Lu Y."/>
            <person name="Fan D."/>
            <person name="Liu Y."/>
            <person name="Guan J."/>
            <person name="Zhang Y."/>
            <person name="Yu S."/>
            <person name="Liu X."/>
            <person name="Zhang Y."/>
            <person name="Hong G."/>
            <person name="Han B."/>
            <person name="Choisne N."/>
            <person name="Demange N."/>
            <person name="Orjeda G."/>
            <person name="Samain S."/>
            <person name="Cattolico L."/>
            <person name="Pelletier E."/>
            <person name="Couloux A."/>
            <person name="Segurens B."/>
            <person name="Wincker P."/>
            <person name="D'Hont A."/>
            <person name="Scarpelli C."/>
            <person name="Weissenbach J."/>
            <person name="Salanoubat M."/>
            <person name="Quetier F."/>
            <person name="Yu Y."/>
            <person name="Kim H.R."/>
            <person name="Rambo T."/>
            <person name="Currie J."/>
            <person name="Collura K."/>
            <person name="Luo M."/>
            <person name="Yang T."/>
            <person name="Ammiraju J.S.S."/>
            <person name="Engler F."/>
            <person name="Soderlund C."/>
            <person name="Wing R.A."/>
            <person name="Palmer L.E."/>
            <person name="de la Bastide M."/>
            <person name="Spiegel L."/>
            <person name="Nascimento L."/>
            <person name="Zutavern T."/>
            <person name="O'Shaughnessy A."/>
            <person name="Dike S."/>
            <person name="Dedhia N."/>
            <person name="Preston R."/>
            <person name="Balija V."/>
            <person name="McCombie W.R."/>
            <person name="Chow T."/>
            <person name="Chen H."/>
            <person name="Chung M."/>
            <person name="Chen C."/>
            <person name="Shaw J."/>
            <person name="Wu H."/>
            <person name="Hsiao K."/>
            <person name="Chao Y."/>
            <person name="Chu M."/>
            <person name="Cheng C."/>
            <person name="Hour A."/>
            <person name="Lee P."/>
            <person name="Lin S."/>
            <person name="Lin Y."/>
            <person name="Liou J."/>
            <person name="Liu S."/>
            <person name="Hsing Y."/>
            <person name="Raghuvanshi S."/>
            <person name="Mohanty A."/>
            <person name="Bharti A.K."/>
            <person name="Gaur A."/>
            <person name="Gupta V."/>
            <person name="Kumar D."/>
            <person name="Ravi V."/>
            <person name="Vij S."/>
            <person name="Kapur A."/>
            <person name="Khurana P."/>
            <person name="Khurana P."/>
            <person name="Khurana J.P."/>
            <person name="Tyagi A.K."/>
            <person name="Gaikwad K."/>
            <person name="Singh A."/>
            <person name="Dalal V."/>
            <person name="Srivastava S."/>
            <person name="Dixit A."/>
            <person name="Pal A.K."/>
            <person name="Ghazi I.A."/>
            <person name="Yadav M."/>
            <person name="Pandit A."/>
            <person name="Bhargava A."/>
            <person name="Sureshbabu K."/>
            <person name="Batra K."/>
            <person name="Sharma T.R."/>
            <person name="Mohapatra T."/>
            <person name="Singh N.K."/>
            <person name="Messing J."/>
            <person name="Nelson A.B."/>
            <person name="Fuks G."/>
            <person name="Kavchok S."/>
            <person name="Keizer G."/>
            <person name="Linton E."/>
            <person name="Llaca V."/>
            <person name="Song R."/>
            <person name="Tanyolac B."/>
            <person name="Young S."/>
            <person name="Ho-Il K."/>
            <person name="Hahn J.H."/>
            <person name="Sangsakoo G."/>
            <person name="Vanavichit A."/>
            <person name="de Mattos Luiz.A.T."/>
            <person name="Zimmer P.D."/>
            <person name="Malone G."/>
            <person name="Dellagostin O."/>
            <person name="de Oliveira A.C."/>
            <person name="Bevan M."/>
            <person name="Bancroft I."/>
            <person name="Minx P."/>
            <person name="Cordum H."/>
            <person name="Wilson R."/>
            <person name="Cheng Z."/>
            <person name="Jin W."/>
            <person name="Jiang J."/>
            <person name="Leong S.A."/>
            <person name="Iwama H."/>
            <person name="Gojobori T."/>
            <person name="Itoh T."/>
            <person name="Niimura Y."/>
            <person name="Fujii Y."/>
            <person name="Habara T."/>
            <person name="Sakai H."/>
            <person name="Sato Y."/>
            <person name="Wilson G."/>
            <person name="Kumar K."/>
            <person name="McCouch S."/>
            <person name="Juretic N."/>
            <person name="Hoen D."/>
            <person name="Wright S."/>
            <person name="Bruskiewich R."/>
            <person name="Bureau T."/>
            <person name="Miyao A."/>
            <person name="Hirochika H."/>
            <person name="Nishikawa T."/>
            <person name="Kadowaki K."/>
            <person name="Sugiura M."/>
            <person name="Burr B."/>
            <person name="Sasaki T."/>
        </authorList>
    </citation>
    <scope>NUCLEOTIDE SEQUENCE [LARGE SCALE GENOMIC DNA]</scope>
    <source>
        <strain evidence="4">cv. Nipponbare</strain>
    </source>
</reference>
<dbReference type="AlphaFoldDB" id="B9F915"/>
<reference evidence="4" key="6">
    <citation type="journal article" date="2008" name="Nucleic Acids Res.">
        <title>The rice annotation project database (RAP-DB): 2008 update.</title>
        <authorList>
            <consortium name="The rice annotation project (RAP)"/>
        </authorList>
    </citation>
    <scope>GENOME REANNOTATION</scope>
    <source>
        <strain evidence="4">cv. Nipponbare</strain>
    </source>
</reference>
<reference evidence="3" key="3">
    <citation type="journal article" date="2005" name="PLoS Biol.">
        <title>The genomes of Oryza sativa: a history of duplications.</title>
        <authorList>
            <person name="Yu J."/>
            <person name="Wang J."/>
            <person name="Lin W."/>
            <person name="Li S."/>
            <person name="Li H."/>
            <person name="Zhou J."/>
            <person name="Ni P."/>
            <person name="Dong W."/>
            <person name="Hu S."/>
            <person name="Zeng C."/>
            <person name="Zhang J."/>
            <person name="Zhang Y."/>
            <person name="Li R."/>
            <person name="Xu Z."/>
            <person name="Li S."/>
            <person name="Li X."/>
            <person name="Zheng H."/>
            <person name="Cong L."/>
            <person name="Lin L."/>
            <person name="Yin J."/>
            <person name="Geng J."/>
            <person name="Li G."/>
            <person name="Shi J."/>
            <person name="Liu J."/>
            <person name="Lv H."/>
            <person name="Li J."/>
            <person name="Wang J."/>
            <person name="Deng Y."/>
            <person name="Ran L."/>
            <person name="Shi X."/>
            <person name="Wang X."/>
            <person name="Wu Q."/>
            <person name="Li C."/>
            <person name="Ren X."/>
            <person name="Wang J."/>
            <person name="Wang X."/>
            <person name="Li D."/>
            <person name="Liu D."/>
            <person name="Zhang X."/>
            <person name="Ji Z."/>
            <person name="Zhao W."/>
            <person name="Sun Y."/>
            <person name="Zhang Z."/>
            <person name="Bao J."/>
            <person name="Han Y."/>
            <person name="Dong L."/>
            <person name="Ji J."/>
            <person name="Chen P."/>
            <person name="Wu S."/>
            <person name="Liu J."/>
            <person name="Xiao Y."/>
            <person name="Bu D."/>
            <person name="Tan J."/>
            <person name="Yang L."/>
            <person name="Ye C."/>
            <person name="Zhang J."/>
            <person name="Xu J."/>
            <person name="Zhou Y."/>
            <person name="Yu Y."/>
            <person name="Zhang B."/>
            <person name="Zhuang S."/>
            <person name="Wei H."/>
            <person name="Liu B."/>
            <person name="Lei M."/>
            <person name="Yu H."/>
            <person name="Li Y."/>
            <person name="Xu H."/>
            <person name="Wei S."/>
            <person name="He X."/>
            <person name="Fang L."/>
            <person name="Zhang Z."/>
            <person name="Zhang Y."/>
            <person name="Huang X."/>
            <person name="Su Z."/>
            <person name="Tong W."/>
            <person name="Li J."/>
            <person name="Tong Z."/>
            <person name="Li S."/>
            <person name="Ye J."/>
            <person name="Wang L."/>
            <person name="Fang L."/>
            <person name="Lei T."/>
            <person name="Chen C."/>
            <person name="Chen H."/>
            <person name="Xu Z."/>
            <person name="Li H."/>
            <person name="Huang H."/>
            <person name="Zhang F."/>
            <person name="Xu H."/>
            <person name="Li N."/>
            <person name="Zhao C."/>
            <person name="Li S."/>
            <person name="Dong L."/>
            <person name="Huang Y."/>
            <person name="Li L."/>
            <person name="Xi Y."/>
            <person name="Qi Q."/>
            <person name="Li W."/>
            <person name="Zhang B."/>
            <person name="Hu W."/>
            <person name="Zhang Y."/>
            <person name="Tian X."/>
            <person name="Jiao Y."/>
            <person name="Liang X."/>
            <person name="Jin J."/>
            <person name="Gao L."/>
            <person name="Zheng W."/>
            <person name="Hao B."/>
            <person name="Liu S."/>
            <person name="Wang W."/>
            <person name="Yuan L."/>
            <person name="Cao M."/>
            <person name="McDermott J."/>
            <person name="Samudrala R."/>
            <person name="Wang J."/>
            <person name="Wong G.K."/>
            <person name="Yang H."/>
        </authorList>
    </citation>
    <scope>NUCLEOTIDE SEQUENCE [LARGE SCALE GENOMIC DNA]</scope>
</reference>
<accession>Q7Y1J8</accession>
<reference evidence="3" key="7">
    <citation type="submission" date="2008-12" db="EMBL/GenBank/DDBJ databases">
        <title>Improved gene annotation of the rice (Oryza sativa) genomes.</title>
        <authorList>
            <person name="Wang J."/>
            <person name="Li R."/>
            <person name="Fan W."/>
            <person name="Huang Q."/>
            <person name="Zhang J."/>
            <person name="Zhou Y."/>
            <person name="Hu Y."/>
            <person name="Zi S."/>
            <person name="Li J."/>
            <person name="Ni P."/>
            <person name="Zheng H."/>
            <person name="Zhang Y."/>
            <person name="Zhao M."/>
            <person name="Hao Q."/>
            <person name="McDermott J."/>
            <person name="Samudrala R."/>
            <person name="Kristiansen K."/>
            <person name="Wong G.K.-S."/>
        </authorList>
    </citation>
    <scope>NUCLEOTIDE SEQUENCE</scope>
</reference>
<evidence type="ECO:0000313" key="4">
    <source>
        <dbReference type="Proteomes" id="UP000000763"/>
    </source>
</evidence>